<feature type="region of interest" description="Disordered" evidence="5">
    <location>
        <begin position="20"/>
        <end position="54"/>
    </location>
</feature>
<evidence type="ECO:0000256" key="7">
    <source>
        <dbReference type="SAM" id="SignalP"/>
    </source>
</evidence>
<name>A0A8K1FKD1_PYTOL</name>
<dbReference type="GO" id="GO:0034975">
    <property type="term" value="P:protein folding in endoplasmic reticulum"/>
    <property type="evidence" value="ECO:0007669"/>
    <property type="project" value="TreeGrafter"/>
</dbReference>
<feature type="region of interest" description="Disordered" evidence="5">
    <location>
        <begin position="482"/>
        <end position="502"/>
    </location>
</feature>
<evidence type="ECO:0000256" key="4">
    <source>
        <dbReference type="ARBA" id="ARBA00023136"/>
    </source>
</evidence>
<evidence type="ECO:0000313" key="9">
    <source>
        <dbReference type="EMBL" id="TMW64064.1"/>
    </source>
</evidence>
<comment type="subcellular location">
    <subcellularLocation>
        <location evidence="1">Endomembrane system</location>
    </subcellularLocation>
</comment>
<dbReference type="PANTHER" id="PTHR12953:SF0">
    <property type="entry name" value="SUN DOMAIN-CONTAINING OSSIFICATION FACTOR"/>
    <property type="match status" value="1"/>
</dbReference>
<reference evidence="9" key="1">
    <citation type="submission" date="2019-03" db="EMBL/GenBank/DDBJ databases">
        <title>Long read genome sequence of the mycoparasitic Pythium oligandrum ATCC 38472 isolated from sugarbeet rhizosphere.</title>
        <authorList>
            <person name="Gaulin E."/>
        </authorList>
    </citation>
    <scope>NUCLEOTIDE SEQUENCE</scope>
    <source>
        <strain evidence="9">ATCC 38472_TT</strain>
    </source>
</reference>
<evidence type="ECO:0000256" key="6">
    <source>
        <dbReference type="SAM" id="Phobius"/>
    </source>
</evidence>
<dbReference type="PANTHER" id="PTHR12953">
    <property type="entry name" value="MEMBRANE PROTEIN CH1 RELATED"/>
    <property type="match status" value="1"/>
</dbReference>
<evidence type="ECO:0000256" key="2">
    <source>
        <dbReference type="ARBA" id="ARBA00022692"/>
    </source>
</evidence>
<keyword evidence="7" id="KW-0732">Signal</keyword>
<dbReference type="EMBL" id="SPLM01000041">
    <property type="protein sequence ID" value="TMW64064.1"/>
    <property type="molecule type" value="Genomic_DNA"/>
</dbReference>
<proteinExistence type="predicted"/>
<keyword evidence="4 6" id="KW-0472">Membrane</keyword>
<feature type="compositionally biased region" description="Low complexity" evidence="5">
    <location>
        <begin position="35"/>
        <end position="54"/>
    </location>
</feature>
<accession>A0A8K1FKD1</accession>
<gene>
    <name evidence="9" type="ORF">Poli38472_014181</name>
</gene>
<feature type="transmembrane region" description="Helical" evidence="6">
    <location>
        <begin position="617"/>
        <end position="639"/>
    </location>
</feature>
<feature type="region of interest" description="Disordered" evidence="5">
    <location>
        <begin position="346"/>
        <end position="373"/>
    </location>
</feature>
<dbReference type="AlphaFoldDB" id="A0A8K1FKD1"/>
<dbReference type="PROSITE" id="PS51469">
    <property type="entry name" value="SUN"/>
    <property type="match status" value="1"/>
</dbReference>
<feature type="domain" description="SUN" evidence="8">
    <location>
        <begin position="156"/>
        <end position="326"/>
    </location>
</feature>
<dbReference type="InterPro" id="IPR008979">
    <property type="entry name" value="Galactose-bd-like_sf"/>
</dbReference>
<dbReference type="Proteomes" id="UP000794436">
    <property type="component" value="Unassembled WGS sequence"/>
</dbReference>
<feature type="region of interest" description="Disordered" evidence="5">
    <location>
        <begin position="406"/>
        <end position="457"/>
    </location>
</feature>
<keyword evidence="10" id="KW-1185">Reference proteome</keyword>
<dbReference type="SUPFAM" id="SSF49785">
    <property type="entry name" value="Galactose-binding domain-like"/>
    <property type="match status" value="1"/>
</dbReference>
<feature type="compositionally biased region" description="Low complexity" evidence="5">
    <location>
        <begin position="489"/>
        <end position="502"/>
    </location>
</feature>
<feature type="chain" id="PRO_5035452977" description="SUN domain-containing protein" evidence="7">
    <location>
        <begin position="18"/>
        <end position="758"/>
    </location>
</feature>
<feature type="compositionally biased region" description="Polar residues" evidence="5">
    <location>
        <begin position="346"/>
        <end position="359"/>
    </location>
</feature>
<evidence type="ECO:0000256" key="3">
    <source>
        <dbReference type="ARBA" id="ARBA00022989"/>
    </source>
</evidence>
<keyword evidence="3 6" id="KW-1133">Transmembrane helix</keyword>
<sequence>MTVLVLVALWMTPVVDGIITPDEPTPVKATSGMGPSPAHTAAATPSETKPKAPVATAATAVLNTGAQTQEGVKTAAKTTLETTTKAQSDGKIEATKPMATESSDAPTPTATSASPSNQAPSSSGNGGGEQSPPVNVEKKEAVVHREVHEPPVRSGGDYLDDELDDREFFVGTSYEIEDSDKNAGKRQNYASLDAGATILDSSPELKSTTSLLVPDKDRYMLMPCEKPRKWVVVSLSEDVHADAISIANYEKFSSTIKEFLVLGSVNYPTDTWFVLGNFTAAQQNGEQIFHLDSQHHVRYIKLRFFSHYGSEYYCTLSQLKVYGRTFTQVISQLEKEIEADVVLESNSMNNLPPSSTADPSPSHEEPSAVDHDEENASIAVNPDATDTAGENSAQCPVPVERFYTKQDASEQTAALPTSPRIPETCSADTAPGKPTTTAVTGSRRTEEAHSDRDQPDRLTPAELAELESSALAGHHVDHHVAPQNQTNKSNASSPSPPATAAVPALPVQGLGRLESIFVRITKKIQQLEVNHSVVARQLDEVRAATTSLQTKQDRMAVQMQEIRSLLLEVRGRVDRDLTESDKTLRAYKLLVEEIRKDNIALWNEMLMVREVITTMKAGILCAIVLSVFVIVIYLLRLLFRCVKNAKRRADVREWFWRLESASQASQDEEVEDETPVGGWRVNHKKQFGSSWDDLALERKTMLRELVDGTQTVDGRGNRRIRKRRMRTASLVTSPALRDLMAQMQDADSSDYGRSANEA</sequence>
<evidence type="ECO:0000259" key="8">
    <source>
        <dbReference type="PROSITE" id="PS51469"/>
    </source>
</evidence>
<feature type="compositionally biased region" description="Basic and acidic residues" evidence="5">
    <location>
        <begin position="361"/>
        <end position="370"/>
    </location>
</feature>
<feature type="signal peptide" evidence="7">
    <location>
        <begin position="1"/>
        <end position="17"/>
    </location>
</feature>
<evidence type="ECO:0000313" key="10">
    <source>
        <dbReference type="Proteomes" id="UP000794436"/>
    </source>
</evidence>
<feature type="region of interest" description="Disordered" evidence="5">
    <location>
        <begin position="69"/>
        <end position="134"/>
    </location>
</feature>
<feature type="compositionally biased region" description="Basic and acidic residues" evidence="5">
    <location>
        <begin position="443"/>
        <end position="456"/>
    </location>
</feature>
<comment type="caution">
    <text evidence="9">The sequence shown here is derived from an EMBL/GenBank/DDBJ whole genome shotgun (WGS) entry which is preliminary data.</text>
</comment>
<feature type="compositionally biased region" description="Low complexity" evidence="5">
    <location>
        <begin position="73"/>
        <end position="86"/>
    </location>
</feature>
<dbReference type="GO" id="GO:0012505">
    <property type="term" value="C:endomembrane system"/>
    <property type="evidence" value="ECO:0007669"/>
    <property type="project" value="UniProtKB-SubCell"/>
</dbReference>
<dbReference type="OrthoDB" id="266334at2759"/>
<dbReference type="Gene3D" id="2.60.120.260">
    <property type="entry name" value="Galactose-binding domain-like"/>
    <property type="match status" value="1"/>
</dbReference>
<keyword evidence="2 6" id="KW-0812">Transmembrane</keyword>
<organism evidence="9 10">
    <name type="scientific">Pythium oligandrum</name>
    <name type="common">Mycoparasitic fungus</name>
    <dbReference type="NCBI Taxonomy" id="41045"/>
    <lineage>
        <taxon>Eukaryota</taxon>
        <taxon>Sar</taxon>
        <taxon>Stramenopiles</taxon>
        <taxon>Oomycota</taxon>
        <taxon>Peronosporomycetes</taxon>
        <taxon>Pythiales</taxon>
        <taxon>Pythiaceae</taxon>
        <taxon>Pythium</taxon>
    </lineage>
</organism>
<protein>
    <recommendedName>
        <fullName evidence="8">SUN domain-containing protein</fullName>
    </recommendedName>
</protein>
<dbReference type="GO" id="GO:0005737">
    <property type="term" value="C:cytoplasm"/>
    <property type="evidence" value="ECO:0007669"/>
    <property type="project" value="TreeGrafter"/>
</dbReference>
<dbReference type="Pfam" id="PF07738">
    <property type="entry name" value="Sad1_UNC"/>
    <property type="match status" value="1"/>
</dbReference>
<dbReference type="InterPro" id="IPR012919">
    <property type="entry name" value="SUN_dom"/>
</dbReference>
<feature type="compositionally biased region" description="Low complexity" evidence="5">
    <location>
        <begin position="99"/>
        <end position="123"/>
    </location>
</feature>
<evidence type="ECO:0000256" key="1">
    <source>
        <dbReference type="ARBA" id="ARBA00004308"/>
    </source>
</evidence>
<evidence type="ECO:0000256" key="5">
    <source>
        <dbReference type="SAM" id="MobiDB-lite"/>
    </source>
</evidence>
<dbReference type="InterPro" id="IPR045120">
    <property type="entry name" value="Suco/Slp1-like"/>
</dbReference>
<dbReference type="GO" id="GO:0016020">
    <property type="term" value="C:membrane"/>
    <property type="evidence" value="ECO:0007669"/>
    <property type="project" value="InterPro"/>
</dbReference>